<protein>
    <submittedName>
        <fullName evidence="2">Uncharacterized protein</fullName>
    </submittedName>
</protein>
<keyword evidence="2" id="KW-0614">Plasmid</keyword>
<accession>A0AAU8EZ73</accession>
<proteinExistence type="predicted"/>
<geneLocation type="plasmid" evidence="2">
    <name>unnamed</name>
</geneLocation>
<reference evidence="2" key="1">
    <citation type="submission" date="2024-06" db="EMBL/GenBank/DDBJ databases">
        <title>Biodegradation of dimethachlon by Arthrobacter sp. K5: mechanistic insights and ecological implications.</title>
        <authorList>
            <person name="Hu S."/>
            <person name="Lu P."/>
        </authorList>
    </citation>
    <scope>NUCLEOTIDE SEQUENCE</scope>
    <source>
        <strain evidence="2">K5</strain>
        <plasmid evidence="2">unnamed</plasmid>
    </source>
</reference>
<name>A0AAU8EZ73_9MICC</name>
<dbReference type="AlphaFoldDB" id="A0AAU8EZ73"/>
<sequence>MTDWQQFCVELAKAIAPLAASVLSFVLGWWLNGRTDERKEALIRKRDEIGRQSERKQKREDRREAFELEVMKELHTALVTYVRSQHLLLRSLEMQAGNDGGLSRDLRIGSQEDSNALLAGQNLHRLQGLVFDDDIRASVKRLQVAFGSSAEILSVGEAQAIRNAGFAALGPAQQRVAERIRQLYLTHA</sequence>
<gene>
    <name evidence="2" type="ORF">ABRP34_23000</name>
</gene>
<organism evidence="2">
    <name type="scientific">Arthrobacter sp. K5</name>
    <dbReference type="NCBI Taxonomy" id="2839623"/>
    <lineage>
        <taxon>Bacteria</taxon>
        <taxon>Bacillati</taxon>
        <taxon>Actinomycetota</taxon>
        <taxon>Actinomycetes</taxon>
        <taxon>Micrococcales</taxon>
        <taxon>Micrococcaceae</taxon>
        <taxon>Arthrobacter</taxon>
    </lineage>
</organism>
<feature type="transmembrane region" description="Helical" evidence="1">
    <location>
        <begin position="12"/>
        <end position="31"/>
    </location>
</feature>
<dbReference type="EMBL" id="CP159280">
    <property type="protein sequence ID" value="XCH13972.1"/>
    <property type="molecule type" value="Genomic_DNA"/>
</dbReference>
<keyword evidence="1" id="KW-0472">Membrane</keyword>
<keyword evidence="1" id="KW-0812">Transmembrane</keyword>
<keyword evidence="1" id="KW-1133">Transmembrane helix</keyword>
<dbReference type="RefSeq" id="WP_353713652.1">
    <property type="nucleotide sequence ID" value="NZ_CP159280.1"/>
</dbReference>
<evidence type="ECO:0000256" key="1">
    <source>
        <dbReference type="SAM" id="Phobius"/>
    </source>
</evidence>
<evidence type="ECO:0000313" key="2">
    <source>
        <dbReference type="EMBL" id="XCH13972.1"/>
    </source>
</evidence>